<dbReference type="AlphaFoldDB" id="A0ABD6ELY3"/>
<dbReference type="InterPro" id="IPR036638">
    <property type="entry name" value="HLH_DNA-bd_sf"/>
</dbReference>
<dbReference type="Proteomes" id="UP001608902">
    <property type="component" value="Unassembled WGS sequence"/>
</dbReference>
<accession>A0ABD6ELY3</accession>
<feature type="region of interest" description="Disordered" evidence="1">
    <location>
        <begin position="1"/>
        <end position="42"/>
    </location>
</feature>
<name>A0ABD6ELY3_9BILA</name>
<evidence type="ECO:0008006" key="4">
    <source>
        <dbReference type="Google" id="ProtNLM"/>
    </source>
</evidence>
<protein>
    <recommendedName>
        <fullName evidence="4">BHLH domain-containing protein</fullName>
    </recommendedName>
</protein>
<sequence length="132" mass="14532">MRSCHTPSSSHSSGSGSDSDSSIMSIHRGRISKLSAGRRQRREAMAKLQKMVPTAKEGDSPLVLLQHVIDYIFDLQKQLDEPCVDRENIVPKVDISDLSRMLSRCTTSSAITNGSCSQHSFNPSAKLLSSWQ</sequence>
<feature type="compositionally biased region" description="Low complexity" evidence="1">
    <location>
        <begin position="8"/>
        <end position="26"/>
    </location>
</feature>
<reference evidence="2 3" key="1">
    <citation type="submission" date="2024-08" db="EMBL/GenBank/DDBJ databases">
        <title>Gnathostoma spinigerum genome.</title>
        <authorList>
            <person name="Gonzalez-Bertolin B."/>
            <person name="Monzon S."/>
            <person name="Zaballos A."/>
            <person name="Jimenez P."/>
            <person name="Dekumyoy P."/>
            <person name="Varona S."/>
            <person name="Cuesta I."/>
            <person name="Sumanam S."/>
            <person name="Adisakwattana P."/>
            <person name="Gasser R.B."/>
            <person name="Hernandez-Gonzalez A."/>
            <person name="Young N.D."/>
            <person name="Perteguer M.J."/>
        </authorList>
    </citation>
    <scope>NUCLEOTIDE SEQUENCE [LARGE SCALE GENOMIC DNA]</scope>
    <source>
        <strain evidence="2">AL3</strain>
        <tissue evidence="2">Liver</tissue>
    </source>
</reference>
<comment type="caution">
    <text evidence="2">The sequence shown here is derived from an EMBL/GenBank/DDBJ whole genome shotgun (WGS) entry which is preliminary data.</text>
</comment>
<gene>
    <name evidence="2" type="ORF">AB6A40_007684</name>
</gene>
<evidence type="ECO:0000313" key="3">
    <source>
        <dbReference type="Proteomes" id="UP001608902"/>
    </source>
</evidence>
<dbReference type="Gene3D" id="4.10.280.10">
    <property type="entry name" value="Helix-loop-helix DNA-binding domain"/>
    <property type="match status" value="1"/>
</dbReference>
<evidence type="ECO:0000256" key="1">
    <source>
        <dbReference type="SAM" id="MobiDB-lite"/>
    </source>
</evidence>
<feature type="compositionally biased region" description="Basic residues" evidence="1">
    <location>
        <begin position="27"/>
        <end position="41"/>
    </location>
</feature>
<evidence type="ECO:0000313" key="2">
    <source>
        <dbReference type="EMBL" id="MFH4980975.1"/>
    </source>
</evidence>
<proteinExistence type="predicted"/>
<organism evidence="2 3">
    <name type="scientific">Gnathostoma spinigerum</name>
    <dbReference type="NCBI Taxonomy" id="75299"/>
    <lineage>
        <taxon>Eukaryota</taxon>
        <taxon>Metazoa</taxon>
        <taxon>Ecdysozoa</taxon>
        <taxon>Nematoda</taxon>
        <taxon>Chromadorea</taxon>
        <taxon>Rhabditida</taxon>
        <taxon>Spirurina</taxon>
        <taxon>Gnathostomatomorpha</taxon>
        <taxon>Gnathostomatoidea</taxon>
        <taxon>Gnathostomatidae</taxon>
        <taxon>Gnathostoma</taxon>
    </lineage>
</organism>
<keyword evidence="3" id="KW-1185">Reference proteome</keyword>
<dbReference type="EMBL" id="JBGFUD010006407">
    <property type="protein sequence ID" value="MFH4980975.1"/>
    <property type="molecule type" value="Genomic_DNA"/>
</dbReference>
<dbReference type="SUPFAM" id="SSF47459">
    <property type="entry name" value="HLH, helix-loop-helix DNA-binding domain"/>
    <property type="match status" value="1"/>
</dbReference>